<gene>
    <name evidence="1" type="ORF">ELLFYP34_01927</name>
</gene>
<organism evidence="1">
    <name type="scientific">Eubacterium limosum</name>
    <dbReference type="NCBI Taxonomy" id="1736"/>
    <lineage>
        <taxon>Bacteria</taxon>
        <taxon>Bacillati</taxon>
        <taxon>Bacillota</taxon>
        <taxon>Clostridia</taxon>
        <taxon>Eubacteriales</taxon>
        <taxon>Eubacteriaceae</taxon>
        <taxon>Eubacterium</taxon>
    </lineage>
</organism>
<protein>
    <submittedName>
        <fullName evidence="1">Uncharacterized protein</fullName>
    </submittedName>
</protein>
<dbReference type="AlphaFoldDB" id="A0A6N2ZLU8"/>
<name>A0A6N2ZLU8_EUBLI</name>
<sequence length="63" mass="7510">MSKKDDVAKELDNYLETFSLSIQRSIQSSNCDRDAQFLFDELARQTYYLFTYFRDAIVDNIKE</sequence>
<accession>A0A6N2ZLU8</accession>
<evidence type="ECO:0000313" key="1">
    <source>
        <dbReference type="EMBL" id="VYT79057.1"/>
    </source>
</evidence>
<dbReference type="EMBL" id="CACRTR010000003">
    <property type="protein sequence ID" value="VYT79057.1"/>
    <property type="molecule type" value="Genomic_DNA"/>
</dbReference>
<proteinExistence type="predicted"/>
<reference evidence="1" key="1">
    <citation type="submission" date="2019-11" db="EMBL/GenBank/DDBJ databases">
        <authorList>
            <person name="Feng L."/>
        </authorList>
    </citation>
    <scope>NUCLEOTIDE SEQUENCE</scope>
    <source>
        <strain evidence="1">ElimosumLFYP34</strain>
    </source>
</reference>